<accession>A0A1F8DS73</accession>
<evidence type="ECO:0000256" key="5">
    <source>
        <dbReference type="PROSITE-ProRule" id="PRU00289"/>
    </source>
</evidence>
<feature type="transmembrane region" description="Helical" evidence="6">
    <location>
        <begin position="63"/>
        <end position="81"/>
    </location>
</feature>
<dbReference type="Pfam" id="PF09397">
    <property type="entry name" value="FtsK_gamma"/>
    <property type="match status" value="1"/>
</dbReference>
<dbReference type="Gene3D" id="1.10.10.10">
    <property type="entry name" value="Winged helix-like DNA-binding domain superfamily/Winged helix DNA-binding domain"/>
    <property type="match status" value="1"/>
</dbReference>
<gene>
    <name evidence="8" type="ORF">A3A20_02865</name>
</gene>
<sequence>MVRKNKGKEEKFEKWEKLRPDTKKSVLAITFGGAATVLFLSSIGKAGPLGGALFSGLDTLFGLGFYLVPALMAIVAVVFLFSREDKLIGLTLSGAVLFVIAGLGTIDIIFPDKAGLTGSLVGLVEVPFGYVAALVIGFTALAASLLVTLNVPLKLRLPARKNAEESRAVSEIKEAAAPKIAEPASDVAYEKASTLVEGEAGKEKEVMAVRRVAPAMSKNYKTPPLSLLKSGTDKPSAGDLRANANIIKRTLDGFGIPVEMGEINIGPKVTRYTLKPAEGVKLSRILALNQDLSLALAAHPIRIEAPIPGKSLVGIEVPNKSAALVRLGSLMAYADFQNSGPLAFALGRDVTGEPIFADIAKMPHLLIAGATGSGKSVAIHSLILSLLYKNSPATLKFILIDPKRVELSAYEGIPHLVSPVITEAKKTVGVFRWAIAEMEKRYETLLKAGARDIQSYNSKNKNEQLPYVVLVVDELADLMASHGREVEGSIVRIAQMARATGIHLVLSTQRPSVEVITGLIKANITSRVAMQVASQVDSRTILDMAGAEKLLGGGDMLFVSSELSKPKRIQGAYVTEEEIKKAADFLLENNDWTSEDTPGFEAPSEIGGKDLFENYIEDGSDDSLYEEAVNVVREAQKASASLLQRRLKVGYARAARLLDIMEERSIVGPGDGAKPREVYVERVASSE</sequence>
<dbReference type="PANTHER" id="PTHR22683">
    <property type="entry name" value="SPORULATION PROTEIN RELATED"/>
    <property type="match status" value="1"/>
</dbReference>
<dbReference type="SUPFAM" id="SSF52540">
    <property type="entry name" value="P-loop containing nucleoside triphosphate hydrolases"/>
    <property type="match status" value="1"/>
</dbReference>
<keyword evidence="3 5" id="KW-0067">ATP-binding</keyword>
<evidence type="ECO:0000313" key="9">
    <source>
        <dbReference type="Proteomes" id="UP000178946"/>
    </source>
</evidence>
<reference evidence="8 9" key="1">
    <citation type="journal article" date="2016" name="Nat. Commun.">
        <title>Thousands of microbial genomes shed light on interconnected biogeochemical processes in an aquifer system.</title>
        <authorList>
            <person name="Anantharaman K."/>
            <person name="Brown C.T."/>
            <person name="Hug L.A."/>
            <person name="Sharon I."/>
            <person name="Castelle C.J."/>
            <person name="Probst A.J."/>
            <person name="Thomas B.C."/>
            <person name="Singh A."/>
            <person name="Wilkins M.J."/>
            <person name="Karaoz U."/>
            <person name="Brodie E.L."/>
            <person name="Williams K.H."/>
            <person name="Hubbard S.S."/>
            <person name="Banfield J.F."/>
        </authorList>
    </citation>
    <scope>NUCLEOTIDE SEQUENCE [LARGE SCALE GENOMIC DNA]</scope>
</reference>
<dbReference type="SMART" id="SM00843">
    <property type="entry name" value="Ftsk_gamma"/>
    <property type="match status" value="1"/>
</dbReference>
<dbReference type="SUPFAM" id="SSF46785">
    <property type="entry name" value="Winged helix' DNA-binding domain"/>
    <property type="match status" value="1"/>
</dbReference>
<evidence type="ECO:0000256" key="2">
    <source>
        <dbReference type="ARBA" id="ARBA00022741"/>
    </source>
</evidence>
<dbReference type="Pfam" id="PF17854">
    <property type="entry name" value="FtsK_alpha"/>
    <property type="match status" value="1"/>
</dbReference>
<keyword evidence="6" id="KW-0812">Transmembrane</keyword>
<dbReference type="InterPro" id="IPR036390">
    <property type="entry name" value="WH_DNA-bd_sf"/>
</dbReference>
<dbReference type="InterPro" id="IPR036388">
    <property type="entry name" value="WH-like_DNA-bd_sf"/>
</dbReference>
<keyword evidence="6" id="KW-1133">Transmembrane helix</keyword>
<feature type="transmembrane region" description="Helical" evidence="6">
    <location>
        <begin position="25"/>
        <end position="43"/>
    </location>
</feature>
<protein>
    <recommendedName>
        <fullName evidence="7">FtsK domain-containing protein</fullName>
    </recommendedName>
</protein>
<dbReference type="GO" id="GO:0003677">
    <property type="term" value="F:DNA binding"/>
    <property type="evidence" value="ECO:0007669"/>
    <property type="project" value="UniProtKB-KW"/>
</dbReference>
<feature type="transmembrane region" description="Helical" evidence="6">
    <location>
        <begin position="88"/>
        <end position="110"/>
    </location>
</feature>
<evidence type="ECO:0000256" key="6">
    <source>
        <dbReference type="SAM" id="Phobius"/>
    </source>
</evidence>
<evidence type="ECO:0000259" key="7">
    <source>
        <dbReference type="PROSITE" id="PS50901"/>
    </source>
</evidence>
<organism evidence="8 9">
    <name type="scientific">Candidatus Wolfebacteria bacterium RIFCSPLOWO2_01_FULL_45_19</name>
    <dbReference type="NCBI Taxonomy" id="1802557"/>
    <lineage>
        <taxon>Bacteria</taxon>
        <taxon>Candidatus Wolfeibacteriota</taxon>
    </lineage>
</organism>
<dbReference type="AlphaFoldDB" id="A0A1F8DS73"/>
<dbReference type="Proteomes" id="UP000178946">
    <property type="component" value="Unassembled WGS sequence"/>
</dbReference>
<feature type="binding site" evidence="5">
    <location>
        <begin position="369"/>
        <end position="376"/>
    </location>
    <ligand>
        <name>ATP</name>
        <dbReference type="ChEBI" id="CHEBI:30616"/>
    </ligand>
</feature>
<dbReference type="STRING" id="1802557.A3A20_02865"/>
<dbReference type="InterPro" id="IPR018541">
    <property type="entry name" value="Ftsk_gamma"/>
</dbReference>
<dbReference type="CDD" id="cd01127">
    <property type="entry name" value="TrwB_TraG_TraD_VirD4"/>
    <property type="match status" value="1"/>
</dbReference>
<dbReference type="PANTHER" id="PTHR22683:SF41">
    <property type="entry name" value="DNA TRANSLOCASE FTSK"/>
    <property type="match status" value="1"/>
</dbReference>
<comment type="caution">
    <text evidence="8">The sequence shown here is derived from an EMBL/GenBank/DDBJ whole genome shotgun (WGS) entry which is preliminary data.</text>
</comment>
<evidence type="ECO:0000256" key="4">
    <source>
        <dbReference type="ARBA" id="ARBA00023125"/>
    </source>
</evidence>
<dbReference type="GO" id="GO:0005524">
    <property type="term" value="F:ATP binding"/>
    <property type="evidence" value="ECO:0007669"/>
    <property type="project" value="UniProtKB-UniRule"/>
</dbReference>
<dbReference type="InterPro" id="IPR003593">
    <property type="entry name" value="AAA+_ATPase"/>
</dbReference>
<comment type="similarity">
    <text evidence="1">Belongs to the FtsK/SpoIIIE/SftA family.</text>
</comment>
<dbReference type="EMBL" id="MGIR01000002">
    <property type="protein sequence ID" value="OGM91483.1"/>
    <property type="molecule type" value="Genomic_DNA"/>
</dbReference>
<dbReference type="PROSITE" id="PS50901">
    <property type="entry name" value="FTSK"/>
    <property type="match status" value="1"/>
</dbReference>
<evidence type="ECO:0000256" key="1">
    <source>
        <dbReference type="ARBA" id="ARBA00006474"/>
    </source>
</evidence>
<feature type="domain" description="FtsK" evidence="7">
    <location>
        <begin position="352"/>
        <end position="539"/>
    </location>
</feature>
<dbReference type="Gene3D" id="3.30.980.40">
    <property type="match status" value="1"/>
</dbReference>
<dbReference type="Pfam" id="PF01580">
    <property type="entry name" value="FtsK_SpoIIIE"/>
    <property type="match status" value="1"/>
</dbReference>
<dbReference type="Gene3D" id="3.40.50.300">
    <property type="entry name" value="P-loop containing nucleotide triphosphate hydrolases"/>
    <property type="match status" value="1"/>
</dbReference>
<dbReference type="InterPro" id="IPR041027">
    <property type="entry name" value="FtsK_alpha"/>
</dbReference>
<feature type="transmembrane region" description="Helical" evidence="6">
    <location>
        <begin position="130"/>
        <end position="151"/>
    </location>
</feature>
<dbReference type="InterPro" id="IPR002543">
    <property type="entry name" value="FtsK_dom"/>
</dbReference>
<name>A0A1F8DS73_9BACT</name>
<evidence type="ECO:0000256" key="3">
    <source>
        <dbReference type="ARBA" id="ARBA00022840"/>
    </source>
</evidence>
<keyword evidence="2 5" id="KW-0547">Nucleotide-binding</keyword>
<dbReference type="InterPro" id="IPR027417">
    <property type="entry name" value="P-loop_NTPase"/>
</dbReference>
<dbReference type="InterPro" id="IPR050206">
    <property type="entry name" value="FtsK/SpoIIIE/SftA"/>
</dbReference>
<keyword evidence="4" id="KW-0238">DNA-binding</keyword>
<dbReference type="SMART" id="SM00382">
    <property type="entry name" value="AAA"/>
    <property type="match status" value="1"/>
</dbReference>
<keyword evidence="6" id="KW-0472">Membrane</keyword>
<evidence type="ECO:0000313" key="8">
    <source>
        <dbReference type="EMBL" id="OGM91483.1"/>
    </source>
</evidence>
<proteinExistence type="inferred from homology"/>